<keyword evidence="1" id="KW-0732">Signal</keyword>
<gene>
    <name evidence="4" type="primary">LOC106818647</name>
</gene>
<evidence type="ECO:0000259" key="2">
    <source>
        <dbReference type="Pfam" id="PF18292"/>
    </source>
</evidence>
<dbReference type="Proteomes" id="UP000695022">
    <property type="component" value="Unplaced"/>
</dbReference>
<name>A0ABM1F302_PRICU</name>
<feature type="chain" id="PRO_5046925490" evidence="1">
    <location>
        <begin position="28"/>
        <end position="201"/>
    </location>
</feature>
<evidence type="ECO:0000313" key="4">
    <source>
        <dbReference type="RefSeq" id="XP_014678823.1"/>
    </source>
</evidence>
<dbReference type="InterPro" id="IPR041137">
    <property type="entry name" value="ZIP4_N"/>
</dbReference>
<accession>A0ABM1F302</accession>
<reference evidence="4" key="1">
    <citation type="submission" date="2025-08" db="UniProtKB">
        <authorList>
            <consortium name="RefSeq"/>
        </authorList>
    </citation>
    <scope>IDENTIFICATION</scope>
</reference>
<protein>
    <submittedName>
        <fullName evidence="4">Uncharacterized protein LOC106818647</fullName>
    </submittedName>
</protein>
<evidence type="ECO:0000256" key="1">
    <source>
        <dbReference type="SAM" id="SignalP"/>
    </source>
</evidence>
<dbReference type="GeneID" id="106818647"/>
<evidence type="ECO:0000313" key="3">
    <source>
        <dbReference type="Proteomes" id="UP000695022"/>
    </source>
</evidence>
<dbReference type="Pfam" id="PF18292">
    <property type="entry name" value="ZIP4_domain"/>
    <property type="match status" value="1"/>
</dbReference>
<organism evidence="3 4">
    <name type="scientific">Priapulus caudatus</name>
    <name type="common">Priapulid worm</name>
    <dbReference type="NCBI Taxonomy" id="37621"/>
    <lineage>
        <taxon>Eukaryota</taxon>
        <taxon>Metazoa</taxon>
        <taxon>Ecdysozoa</taxon>
        <taxon>Scalidophora</taxon>
        <taxon>Priapulida</taxon>
        <taxon>Priapulimorpha</taxon>
        <taxon>Priapulimorphida</taxon>
        <taxon>Priapulidae</taxon>
        <taxon>Priapulus</taxon>
    </lineage>
</organism>
<dbReference type="RefSeq" id="XP_014678823.1">
    <property type="nucleotide sequence ID" value="XM_014823337.1"/>
</dbReference>
<feature type="domain" description="Zinc transporter ZIP4 N-terminal" evidence="2">
    <location>
        <begin position="64"/>
        <end position="174"/>
    </location>
</feature>
<sequence>MKTAGPRASLALLVVGCLLAATATTTAFATMMHQSDGVNVYDEFVKLFNSRAITLESVQLIRQNLLARLTYCSTSPHVCDDCLPTETLFDIAANVSDIDAGLDESQFHRVSVVMFYAALYPERVCRAPSLDYLDYRVGMLSAHREPTQQADTFSVQQLREILRQINATYTATRSHGLLEAVRSGACSTVRSLQYGTEPAVR</sequence>
<keyword evidence="3" id="KW-1185">Reference proteome</keyword>
<feature type="signal peptide" evidence="1">
    <location>
        <begin position="1"/>
        <end position="27"/>
    </location>
</feature>
<proteinExistence type="predicted"/>